<dbReference type="Proteomes" id="UP000603453">
    <property type="component" value="Unassembled WGS sequence"/>
</dbReference>
<feature type="transmembrane region" description="Helical" evidence="1">
    <location>
        <begin position="65"/>
        <end position="91"/>
    </location>
</feature>
<keyword evidence="3" id="KW-1185">Reference proteome</keyword>
<comment type="caution">
    <text evidence="2">The sequence shown here is derived from an EMBL/GenBank/DDBJ whole genome shotgun (WGS) entry which is preliminary data.</text>
</comment>
<dbReference type="OrthoDB" id="2210777at2759"/>
<keyword evidence="1" id="KW-1133">Transmembrane helix</keyword>
<reference evidence="2" key="1">
    <citation type="submission" date="2020-12" db="EMBL/GenBank/DDBJ databases">
        <title>Metabolic potential, ecology and presence of endohyphal bacteria is reflected in genomic diversity of Mucoromycotina.</title>
        <authorList>
            <person name="Muszewska A."/>
            <person name="Okrasinska A."/>
            <person name="Steczkiewicz K."/>
            <person name="Drgas O."/>
            <person name="Orlowska M."/>
            <person name="Perlinska-Lenart U."/>
            <person name="Aleksandrzak-Piekarczyk T."/>
            <person name="Szatraj K."/>
            <person name="Zielenkiewicz U."/>
            <person name="Pilsyk S."/>
            <person name="Malc E."/>
            <person name="Mieczkowski P."/>
            <person name="Kruszewska J.S."/>
            <person name="Biernat P."/>
            <person name="Pawlowska J."/>
        </authorList>
    </citation>
    <scope>NUCLEOTIDE SEQUENCE</scope>
    <source>
        <strain evidence="2">WA0000017839</strain>
    </source>
</reference>
<gene>
    <name evidence="2" type="ORF">INT47_005529</name>
</gene>
<accession>A0A8H7RE00</accession>
<evidence type="ECO:0000313" key="3">
    <source>
        <dbReference type="Proteomes" id="UP000603453"/>
    </source>
</evidence>
<evidence type="ECO:0000256" key="1">
    <source>
        <dbReference type="SAM" id="Phobius"/>
    </source>
</evidence>
<dbReference type="EMBL" id="JAEPRD010000016">
    <property type="protein sequence ID" value="KAG2209237.1"/>
    <property type="molecule type" value="Genomic_DNA"/>
</dbReference>
<keyword evidence="1" id="KW-0472">Membrane</keyword>
<evidence type="ECO:0000313" key="2">
    <source>
        <dbReference type="EMBL" id="KAG2209237.1"/>
    </source>
</evidence>
<feature type="transmembrane region" description="Helical" evidence="1">
    <location>
        <begin position="126"/>
        <end position="151"/>
    </location>
</feature>
<proteinExistence type="predicted"/>
<keyword evidence="1" id="KW-0812">Transmembrane</keyword>
<protein>
    <submittedName>
        <fullName evidence="2">Uncharacterized protein</fullName>
    </submittedName>
</protein>
<name>A0A8H7RE00_9FUNG</name>
<dbReference type="AlphaFoldDB" id="A0A8H7RE00"/>
<organism evidence="2 3">
    <name type="scientific">Mucor saturninus</name>
    <dbReference type="NCBI Taxonomy" id="64648"/>
    <lineage>
        <taxon>Eukaryota</taxon>
        <taxon>Fungi</taxon>
        <taxon>Fungi incertae sedis</taxon>
        <taxon>Mucoromycota</taxon>
        <taxon>Mucoromycotina</taxon>
        <taxon>Mucoromycetes</taxon>
        <taxon>Mucorales</taxon>
        <taxon>Mucorineae</taxon>
        <taxon>Mucoraceae</taxon>
        <taxon>Mucor</taxon>
    </lineage>
</organism>
<feature type="transmembrane region" description="Helical" evidence="1">
    <location>
        <begin position="97"/>
        <end position="119"/>
    </location>
</feature>
<sequence length="159" mass="17434">MMPLRLNLPPNVQPPKRSTHIDILPQMPSEPQLDDIKYARELKDEYLKTHKQMNWKKLQNTEEEVAINTGIIFVADIFVIVAVVIIVSVVIIIDAVIIAAVIIIAVVVITAAVVVVVVADIAVTGLAAIATVFIIIVIIIAIFVVLIINIICDSFRGHN</sequence>